<dbReference type="EMBL" id="ABEU02000021">
    <property type="status" value="NOT_ANNOTATED_CDS"/>
    <property type="molecule type" value="Genomic_DNA"/>
</dbReference>
<dbReference type="GeneID" id="112273962"/>
<evidence type="ECO:0000256" key="1">
    <source>
        <dbReference type="SAM" id="MobiDB-lite"/>
    </source>
</evidence>
<proteinExistence type="predicted"/>
<dbReference type="Proteomes" id="UP000006727">
    <property type="component" value="Chromosome 21"/>
</dbReference>
<dbReference type="EnsemblPlants" id="Pp3c21_2800V3.3">
    <property type="protein sequence ID" value="Pp3c21_2800V3.3"/>
    <property type="gene ID" value="Pp3c21_2800"/>
</dbReference>
<evidence type="ECO:0000313" key="3">
    <source>
        <dbReference type="Proteomes" id="UP000006727"/>
    </source>
</evidence>
<dbReference type="RefSeq" id="XP_024358832.1">
    <property type="nucleotide sequence ID" value="XM_024503064.2"/>
</dbReference>
<evidence type="ECO:0000313" key="2">
    <source>
        <dbReference type="EnsemblPlants" id="Pp3c21_2800V3.2"/>
    </source>
</evidence>
<reference evidence="2" key="3">
    <citation type="submission" date="2020-12" db="UniProtKB">
        <authorList>
            <consortium name="EnsemblPlants"/>
        </authorList>
    </citation>
    <scope>IDENTIFICATION</scope>
</reference>
<reference evidence="2 3" key="1">
    <citation type="journal article" date="2008" name="Science">
        <title>The Physcomitrella genome reveals evolutionary insights into the conquest of land by plants.</title>
        <authorList>
            <person name="Rensing S."/>
            <person name="Lang D."/>
            <person name="Zimmer A."/>
            <person name="Terry A."/>
            <person name="Salamov A."/>
            <person name="Shapiro H."/>
            <person name="Nishiyama T."/>
            <person name="Perroud P.-F."/>
            <person name="Lindquist E."/>
            <person name="Kamisugi Y."/>
            <person name="Tanahashi T."/>
            <person name="Sakakibara K."/>
            <person name="Fujita T."/>
            <person name="Oishi K."/>
            <person name="Shin-I T."/>
            <person name="Kuroki Y."/>
            <person name="Toyoda A."/>
            <person name="Suzuki Y."/>
            <person name="Hashimoto A."/>
            <person name="Yamaguchi K."/>
            <person name="Sugano A."/>
            <person name="Kohara Y."/>
            <person name="Fujiyama A."/>
            <person name="Anterola A."/>
            <person name="Aoki S."/>
            <person name="Ashton N."/>
            <person name="Barbazuk W.B."/>
            <person name="Barker E."/>
            <person name="Bennetzen J."/>
            <person name="Bezanilla M."/>
            <person name="Blankenship R."/>
            <person name="Cho S.H."/>
            <person name="Dutcher S."/>
            <person name="Estelle M."/>
            <person name="Fawcett J.A."/>
            <person name="Gundlach H."/>
            <person name="Hanada K."/>
            <person name="Heyl A."/>
            <person name="Hicks K.A."/>
            <person name="Hugh J."/>
            <person name="Lohr M."/>
            <person name="Mayer K."/>
            <person name="Melkozernov A."/>
            <person name="Murata T."/>
            <person name="Nelson D."/>
            <person name="Pils B."/>
            <person name="Prigge M."/>
            <person name="Reiss B."/>
            <person name="Renner T."/>
            <person name="Rombauts S."/>
            <person name="Rushton P."/>
            <person name="Sanderfoot A."/>
            <person name="Schween G."/>
            <person name="Shiu S.-H."/>
            <person name="Stueber K."/>
            <person name="Theodoulou F.L."/>
            <person name="Tu H."/>
            <person name="Van de Peer Y."/>
            <person name="Verrier P.J."/>
            <person name="Waters E."/>
            <person name="Wood A."/>
            <person name="Yang L."/>
            <person name="Cove D."/>
            <person name="Cuming A."/>
            <person name="Hasebe M."/>
            <person name="Lucas S."/>
            <person name="Mishler D.B."/>
            <person name="Reski R."/>
            <person name="Grigoriev I."/>
            <person name="Quatrano R.S."/>
            <person name="Boore J.L."/>
        </authorList>
    </citation>
    <scope>NUCLEOTIDE SEQUENCE [LARGE SCALE GENOMIC DNA]</scope>
    <source>
        <strain evidence="2 3">cv. Gransden 2004</strain>
    </source>
</reference>
<reference evidence="2 3" key="2">
    <citation type="journal article" date="2018" name="Plant J.">
        <title>The Physcomitrella patens chromosome-scale assembly reveals moss genome structure and evolution.</title>
        <authorList>
            <person name="Lang D."/>
            <person name="Ullrich K.K."/>
            <person name="Murat F."/>
            <person name="Fuchs J."/>
            <person name="Jenkins J."/>
            <person name="Haas F.B."/>
            <person name="Piednoel M."/>
            <person name="Gundlach H."/>
            <person name="Van Bel M."/>
            <person name="Meyberg R."/>
            <person name="Vives C."/>
            <person name="Morata J."/>
            <person name="Symeonidi A."/>
            <person name="Hiss M."/>
            <person name="Muchero W."/>
            <person name="Kamisugi Y."/>
            <person name="Saleh O."/>
            <person name="Blanc G."/>
            <person name="Decker E.L."/>
            <person name="van Gessel N."/>
            <person name="Grimwood J."/>
            <person name="Hayes R.D."/>
            <person name="Graham S.W."/>
            <person name="Gunter L.E."/>
            <person name="McDaniel S.F."/>
            <person name="Hoernstein S.N.W."/>
            <person name="Larsson A."/>
            <person name="Li F.W."/>
            <person name="Perroud P.F."/>
            <person name="Phillips J."/>
            <person name="Ranjan P."/>
            <person name="Rokshar D.S."/>
            <person name="Rothfels C.J."/>
            <person name="Schneider L."/>
            <person name="Shu S."/>
            <person name="Stevenson D.W."/>
            <person name="Thummler F."/>
            <person name="Tillich M."/>
            <person name="Villarreal Aguilar J.C."/>
            <person name="Widiez T."/>
            <person name="Wong G.K."/>
            <person name="Wymore A."/>
            <person name="Zhang Y."/>
            <person name="Zimmer A.D."/>
            <person name="Quatrano R.S."/>
            <person name="Mayer K.F.X."/>
            <person name="Goodstein D."/>
            <person name="Casacuberta J.M."/>
            <person name="Vandepoele K."/>
            <person name="Reski R."/>
            <person name="Cuming A.C."/>
            <person name="Tuskan G.A."/>
            <person name="Maumus F."/>
            <person name="Salse J."/>
            <person name="Schmutz J."/>
            <person name="Rensing S.A."/>
        </authorList>
    </citation>
    <scope>NUCLEOTIDE SEQUENCE [LARGE SCALE GENOMIC DNA]</scope>
    <source>
        <strain evidence="2 3">cv. Gransden 2004</strain>
    </source>
</reference>
<organism evidence="2 3">
    <name type="scientific">Physcomitrium patens</name>
    <name type="common">Spreading-leaved earth moss</name>
    <name type="synonym">Physcomitrella patens</name>
    <dbReference type="NCBI Taxonomy" id="3218"/>
    <lineage>
        <taxon>Eukaryota</taxon>
        <taxon>Viridiplantae</taxon>
        <taxon>Streptophyta</taxon>
        <taxon>Embryophyta</taxon>
        <taxon>Bryophyta</taxon>
        <taxon>Bryophytina</taxon>
        <taxon>Bryopsida</taxon>
        <taxon>Funariidae</taxon>
        <taxon>Funariales</taxon>
        <taxon>Funariaceae</taxon>
        <taxon>Physcomitrium</taxon>
    </lineage>
</organism>
<gene>
    <name evidence="2" type="primary">LOC112273962</name>
</gene>
<feature type="region of interest" description="Disordered" evidence="1">
    <location>
        <begin position="36"/>
        <end position="63"/>
    </location>
</feature>
<dbReference type="Gramene" id="Pp3c21_2800V3.2">
    <property type="protein sequence ID" value="Pp3c21_2800V3.2"/>
    <property type="gene ID" value="Pp3c21_2800"/>
</dbReference>
<name>A0A7I4C9G6_PHYPA</name>
<dbReference type="AlphaFoldDB" id="A0A7I4C9G6"/>
<keyword evidence="3" id="KW-1185">Reference proteome</keyword>
<protein>
    <submittedName>
        <fullName evidence="2">Uncharacterized protein</fullName>
    </submittedName>
</protein>
<dbReference type="Gramene" id="Pp3c21_2800V3.3">
    <property type="protein sequence ID" value="Pp3c21_2800V3.3"/>
    <property type="gene ID" value="Pp3c21_2800"/>
</dbReference>
<accession>A0A7I4C9G6</accession>
<sequence length="129" mass="13618">MFILFGAAVAIIVFEAASILTLTGICASHGKKKRLNSSRPVADAGQGNMRGTGGNGRVRNGGVIHAPGVGGGDGAEYDYRRTYGFKGGDYGDTDGYGNDGRSNHCSSSRSRGVMKLVQVHRKSKKIVLW</sequence>
<dbReference type="EnsemblPlants" id="Pp3c21_2800V3.2">
    <property type="protein sequence ID" value="Pp3c21_2800V3.2"/>
    <property type="gene ID" value="Pp3c21_2800"/>
</dbReference>